<dbReference type="InterPro" id="IPR013785">
    <property type="entry name" value="Aldolase_TIM"/>
</dbReference>
<reference evidence="1 2" key="1">
    <citation type="submission" date="2018-12" db="EMBL/GenBank/DDBJ databases">
        <title>The Draft Genome Sequence of the Soil Bacterium Pedobacter tournemirensis R1.</title>
        <authorList>
            <person name="He J."/>
        </authorList>
    </citation>
    <scope>NUCLEOTIDE SEQUENCE [LARGE SCALE GENOMIC DNA]</scope>
    <source>
        <strain evidence="1 2">R1</strain>
    </source>
</reference>
<dbReference type="RefSeq" id="WP_128770029.1">
    <property type="nucleotide sequence ID" value="NZ_RXOC01000009.1"/>
</dbReference>
<evidence type="ECO:0000313" key="1">
    <source>
        <dbReference type="EMBL" id="RXF68787.1"/>
    </source>
</evidence>
<accession>A0A4Q0M6V5</accession>
<gene>
    <name evidence="1" type="ORF">EKH83_13775</name>
</gene>
<organism evidence="1 2">
    <name type="scientific">Arcticibacter tournemirensis</name>
    <dbReference type="NCBI Taxonomy" id="699437"/>
    <lineage>
        <taxon>Bacteria</taxon>
        <taxon>Pseudomonadati</taxon>
        <taxon>Bacteroidota</taxon>
        <taxon>Sphingobacteriia</taxon>
        <taxon>Sphingobacteriales</taxon>
        <taxon>Sphingobacteriaceae</taxon>
        <taxon>Arcticibacter</taxon>
    </lineage>
</organism>
<dbReference type="Gene3D" id="3.20.20.70">
    <property type="entry name" value="Aldolase class I"/>
    <property type="match status" value="1"/>
</dbReference>
<proteinExistence type="predicted"/>
<evidence type="ECO:0000313" key="2">
    <source>
        <dbReference type="Proteomes" id="UP000290848"/>
    </source>
</evidence>
<dbReference type="AlphaFoldDB" id="A0A4Q0M6V5"/>
<protein>
    <submittedName>
        <fullName evidence="1">Enterotoxin</fullName>
    </submittedName>
</protein>
<dbReference type="SUPFAM" id="SSF51445">
    <property type="entry name" value="(Trans)glycosidases"/>
    <property type="match status" value="1"/>
</dbReference>
<name>A0A4Q0M6V5_9SPHI</name>
<sequence length="677" mass="75547">MIHLKIDYMKWRLLFVLIALSAINTVYAQIPYPGKSPGEVQTTSAKDQLSLENNILKMTFSTVGGKLRVAAFTDKSTGAKLSLNLPVFELTFADGKVVSSDAFVLKKKPALVNIPSYDSGSGRPGKAGGRKYQSELEDPKTGINIHWEAILTEDANYIREVITFAVNKTVKLVNISMIKLPGNIGVKAVGTVDGSPLVYKTMFFASEHPMSQVRKERGYISSDLPRLEPLVAGSSFTTSAVWGVTPKGQLRRGFLHYVEKERAMPYRQMLHYNSWYDISWGDRKLNEEVCLDRIKMFGDSLIRKRNVLLKAFLFDDGWDDNKSLWQFNAGFPNGFTKLKDAAASYQAGIGVWISPWGGYDEAKEQRLNYGKQQNPPFETNANGFSLSGAVYNKRFNAVTSNFIKEYNVSMFKFDGVGAGNGASGASITYQKDIESFLNLISGMRKTKPDLYFSLTVGTWPSVYWLNYGDAIWRAGEDTGLSGRGTKRQQWINYRDAQTYKNVVKRAPLYPLNSLMNHGICIADNGLPGGLETDNQNVEDEIWSFFGTGTSLQELYINPHKLDSKAWDCLRDAASWAKANEQVLADVHWAGGDPDKEEVYGFAAWRDQKGVLTLRNPSPVEKSFTVNVRQLFEIPDELGDSYSFFDAVAAGSDKLFSGRTAVIKMKPFEVKVMNAVAE</sequence>
<comment type="caution">
    <text evidence="1">The sequence shown here is derived from an EMBL/GenBank/DDBJ whole genome shotgun (WGS) entry which is preliminary data.</text>
</comment>
<dbReference type="Proteomes" id="UP000290848">
    <property type="component" value="Unassembled WGS sequence"/>
</dbReference>
<dbReference type="InterPro" id="IPR017853">
    <property type="entry name" value="GH"/>
</dbReference>
<dbReference type="EMBL" id="RXOC01000009">
    <property type="protein sequence ID" value="RXF68787.1"/>
    <property type="molecule type" value="Genomic_DNA"/>
</dbReference>